<dbReference type="InterPro" id="IPR001005">
    <property type="entry name" value="SANT/Myb"/>
</dbReference>
<feature type="coiled-coil region" evidence="8">
    <location>
        <begin position="743"/>
        <end position="809"/>
    </location>
</feature>
<feature type="compositionally biased region" description="Basic and acidic residues" evidence="9">
    <location>
        <begin position="503"/>
        <end position="512"/>
    </location>
</feature>
<dbReference type="Proteomes" id="UP000193560">
    <property type="component" value="Unassembled WGS sequence"/>
</dbReference>
<reference evidence="12 13" key="1">
    <citation type="submission" date="2016-07" db="EMBL/GenBank/DDBJ databases">
        <title>Pervasive Adenine N6-methylation of Active Genes in Fungi.</title>
        <authorList>
            <consortium name="DOE Joint Genome Institute"/>
            <person name="Mondo S.J."/>
            <person name="Dannebaum R.O."/>
            <person name="Kuo R.C."/>
            <person name="Labutti K."/>
            <person name="Haridas S."/>
            <person name="Kuo A."/>
            <person name="Salamov A."/>
            <person name="Ahrendt S.R."/>
            <person name="Lipzen A."/>
            <person name="Sullivan W."/>
            <person name="Andreopoulos W.B."/>
            <person name="Clum A."/>
            <person name="Lindquist E."/>
            <person name="Daum C."/>
            <person name="Ramamoorthy G.K."/>
            <person name="Gryganskyi A."/>
            <person name="Culley D."/>
            <person name="Magnuson J.K."/>
            <person name="James T.Y."/>
            <person name="O'Malley M.A."/>
            <person name="Stajich J.E."/>
            <person name="Spatafora J.W."/>
            <person name="Visel A."/>
            <person name="Grigoriev I.V."/>
        </authorList>
    </citation>
    <scope>NUCLEOTIDE SEQUENCE [LARGE SCALE GENOMIC DNA]</scope>
    <source>
        <strain evidence="12 13">NRRL 1336</strain>
    </source>
</reference>
<keyword evidence="2" id="KW-0507">mRNA processing</keyword>
<name>A0A1X2I412_9FUNG</name>
<feature type="region of interest" description="Disordered" evidence="9">
    <location>
        <begin position="503"/>
        <end position="539"/>
    </location>
</feature>
<dbReference type="InterPro" id="IPR047240">
    <property type="entry name" value="SANT_CDC5L_II"/>
</dbReference>
<feature type="compositionally biased region" description="Basic and acidic residues" evidence="9">
    <location>
        <begin position="133"/>
        <end position="156"/>
    </location>
</feature>
<keyword evidence="5" id="KW-0238">DNA-binding</keyword>
<dbReference type="PROSITE" id="PS50090">
    <property type="entry name" value="MYB_LIKE"/>
    <property type="match status" value="2"/>
</dbReference>
<dbReference type="AlphaFoldDB" id="A0A1X2I412"/>
<feature type="compositionally biased region" description="Basic and acidic residues" evidence="9">
    <location>
        <begin position="519"/>
        <end position="539"/>
    </location>
</feature>
<feature type="compositionally biased region" description="Polar residues" evidence="9">
    <location>
        <begin position="446"/>
        <end position="457"/>
    </location>
</feature>
<dbReference type="CDD" id="cd11659">
    <property type="entry name" value="SANT_CDC5_II"/>
    <property type="match status" value="1"/>
</dbReference>
<dbReference type="EMBL" id="MCGE01000029">
    <property type="protein sequence ID" value="ORZ08938.1"/>
    <property type="molecule type" value="Genomic_DNA"/>
</dbReference>
<dbReference type="GO" id="GO:0003677">
    <property type="term" value="F:DNA binding"/>
    <property type="evidence" value="ECO:0007669"/>
    <property type="project" value="UniProtKB-KW"/>
</dbReference>
<keyword evidence="4" id="KW-0677">Repeat</keyword>
<evidence type="ECO:0000256" key="7">
    <source>
        <dbReference type="ARBA" id="ARBA00023242"/>
    </source>
</evidence>
<gene>
    <name evidence="12" type="ORF">BCR42DRAFT_455282</name>
</gene>
<dbReference type="GO" id="GO:0000398">
    <property type="term" value="P:mRNA splicing, via spliceosome"/>
    <property type="evidence" value="ECO:0007669"/>
    <property type="project" value="InterPro"/>
</dbReference>
<feature type="compositionally biased region" description="Basic and acidic residues" evidence="9">
    <location>
        <begin position="188"/>
        <end position="199"/>
    </location>
</feature>
<feature type="domain" description="Myb-like" evidence="10">
    <location>
        <begin position="56"/>
        <end position="105"/>
    </location>
</feature>
<feature type="domain" description="Myb-like" evidence="10">
    <location>
        <begin position="4"/>
        <end position="55"/>
    </location>
</feature>
<dbReference type="GO" id="GO:0005681">
    <property type="term" value="C:spliceosomal complex"/>
    <property type="evidence" value="ECO:0007669"/>
    <property type="project" value="UniProtKB-KW"/>
</dbReference>
<sequence length="818" mass="92363">MGFGPMIKGGVWKNTEDEILKAAVSKYGKNQWARISSLLVRKSPKQCKARWFEWLDPSIKKTEWSKEEDEKLLHLAKLMPTQWRTIAPIVGRTPAQCLERYQRLLDEAEQSAVGKEDLGLTGAGGHETGPNADDVRKLRPGEVDPEPESKPARPDPVDMDEDEKEMLSEARARLANTQGKKAKRKARERQLEEARRLTSLQKRRELKAAGINVRTKKMKNTMDYNTDIPFEKRAPLGFYDVTEEKAQKQNTELLTNVRLSKLNRRRADIEEEKERERKRKQRESGGAAPGGNKSEGNQGRFVRAKDSKVIKMQEQEQIAKRRKLVLPAPQVGEEELDEIVKSGFAGESAKSLVQDDDQATSGLLGDYSITPNTGVARTPRVAAQTDTLMNEARNLIALTASQTPLLGGENVELHGSEGTGFDGITPRNSSVQTPNPMATPLRGATATPSTTGNQTPFKTPLRDHFNINDQTESVEATPMDEKMAQLHRKRSLLQGLSSLPKPRNEWEIRLPDAEDNEVDSEKKDQEQQGRAEDMSEVDRRNKELAIKNEQELLGRRSLVVQRGLPRPTSIPASIQKVNQHLDDIQVMIQQEFVRLLQHDAIKYPVVGGSIAPGATPMGDDLAGVEDEFDTTSLDDARKEMEMELKGMLDIDDDNLNIQQAVWDRVVNEPGYQETWDKEHDELLFSAKFKEFMTLDEMPSDQDKVQGLEKIIESNRQTMIRDATKAGKLEKKLEVRLGGYMARSNTLSQQITEAFEELEAAKVEHGSFLNLQMTEKVAIPRRIQALEDEVQKLSQRERDLQQKYKVLSEEKSHYLEGLV</sequence>
<evidence type="ECO:0000256" key="9">
    <source>
        <dbReference type="SAM" id="MobiDB-lite"/>
    </source>
</evidence>
<dbReference type="PANTHER" id="PTHR45885:SF1">
    <property type="entry name" value="CELL DIVISION CYCLE 5-LIKE PROTEIN"/>
    <property type="match status" value="1"/>
</dbReference>
<dbReference type="InterPro" id="IPR017930">
    <property type="entry name" value="Myb_dom"/>
</dbReference>
<evidence type="ECO:0000259" key="11">
    <source>
        <dbReference type="PROSITE" id="PS51294"/>
    </source>
</evidence>
<dbReference type="Pfam" id="PF13921">
    <property type="entry name" value="Myb_DNA-bind_6"/>
    <property type="match status" value="1"/>
</dbReference>
<evidence type="ECO:0000313" key="12">
    <source>
        <dbReference type="EMBL" id="ORZ08938.1"/>
    </source>
</evidence>
<evidence type="ECO:0000256" key="1">
    <source>
        <dbReference type="ARBA" id="ARBA00010506"/>
    </source>
</evidence>
<dbReference type="FunFam" id="1.10.10.60:FF:000021">
    <property type="entry name" value="CDC5 cell division cycle 5-like"/>
    <property type="match status" value="1"/>
</dbReference>
<evidence type="ECO:0000256" key="6">
    <source>
        <dbReference type="ARBA" id="ARBA00023187"/>
    </source>
</evidence>
<feature type="domain" description="HTH myb-type" evidence="11">
    <location>
        <begin position="4"/>
        <end position="59"/>
    </location>
</feature>
<keyword evidence="7" id="KW-0539">Nucleus</keyword>
<evidence type="ECO:0000256" key="3">
    <source>
        <dbReference type="ARBA" id="ARBA00022728"/>
    </source>
</evidence>
<dbReference type="GO" id="GO:0000974">
    <property type="term" value="C:Prp19 complex"/>
    <property type="evidence" value="ECO:0007669"/>
    <property type="project" value="InterPro"/>
</dbReference>
<dbReference type="PROSITE" id="PS51294">
    <property type="entry name" value="HTH_MYB"/>
    <property type="match status" value="2"/>
</dbReference>
<dbReference type="STRING" id="90262.A0A1X2I412"/>
<dbReference type="InterPro" id="IPR047242">
    <property type="entry name" value="CDC5L/Cef1"/>
</dbReference>
<feature type="region of interest" description="Disordered" evidence="9">
    <location>
        <begin position="115"/>
        <end position="199"/>
    </location>
</feature>
<dbReference type="OrthoDB" id="1410009at2759"/>
<evidence type="ECO:0000256" key="2">
    <source>
        <dbReference type="ARBA" id="ARBA00022664"/>
    </source>
</evidence>
<dbReference type="SUPFAM" id="SSF46689">
    <property type="entry name" value="Homeodomain-like"/>
    <property type="match status" value="1"/>
</dbReference>
<feature type="domain" description="HTH myb-type" evidence="11">
    <location>
        <begin position="60"/>
        <end position="109"/>
    </location>
</feature>
<protein>
    <submittedName>
        <fullName evidence="12">Pre-mRNA splicing factor component-domain-containing protein</fullName>
    </submittedName>
</protein>
<evidence type="ECO:0000259" key="10">
    <source>
        <dbReference type="PROSITE" id="PS50090"/>
    </source>
</evidence>
<evidence type="ECO:0000256" key="5">
    <source>
        <dbReference type="ARBA" id="ARBA00023125"/>
    </source>
</evidence>
<dbReference type="Pfam" id="PF11831">
    <property type="entry name" value="Myb_Cef"/>
    <property type="match status" value="1"/>
</dbReference>
<dbReference type="PANTHER" id="PTHR45885">
    <property type="entry name" value="CELL DIVISION CYCLE 5-LIKE PROTEIN"/>
    <property type="match status" value="1"/>
</dbReference>
<dbReference type="SMART" id="SM00717">
    <property type="entry name" value="SANT"/>
    <property type="match status" value="2"/>
</dbReference>
<comment type="caution">
    <text evidence="12">The sequence shown here is derived from an EMBL/GenBank/DDBJ whole genome shotgun (WGS) entry which is preliminary data.</text>
</comment>
<organism evidence="12 13">
    <name type="scientific">Absidia repens</name>
    <dbReference type="NCBI Taxonomy" id="90262"/>
    <lineage>
        <taxon>Eukaryota</taxon>
        <taxon>Fungi</taxon>
        <taxon>Fungi incertae sedis</taxon>
        <taxon>Mucoromycota</taxon>
        <taxon>Mucoromycotina</taxon>
        <taxon>Mucoromycetes</taxon>
        <taxon>Mucorales</taxon>
        <taxon>Cunninghamellaceae</taxon>
        <taxon>Absidia</taxon>
    </lineage>
</organism>
<accession>A0A1X2I412</accession>
<dbReference type="CDD" id="cd00167">
    <property type="entry name" value="SANT"/>
    <property type="match status" value="1"/>
</dbReference>
<evidence type="ECO:0000313" key="13">
    <source>
        <dbReference type="Proteomes" id="UP000193560"/>
    </source>
</evidence>
<dbReference type="Gene3D" id="1.10.10.60">
    <property type="entry name" value="Homeodomain-like"/>
    <property type="match status" value="2"/>
</dbReference>
<dbReference type="InterPro" id="IPR009057">
    <property type="entry name" value="Homeodomain-like_sf"/>
</dbReference>
<evidence type="ECO:0000256" key="4">
    <source>
        <dbReference type="ARBA" id="ARBA00022737"/>
    </source>
</evidence>
<feature type="region of interest" description="Disordered" evidence="9">
    <location>
        <begin position="268"/>
        <end position="303"/>
    </location>
</feature>
<evidence type="ECO:0000256" key="8">
    <source>
        <dbReference type="SAM" id="Coils"/>
    </source>
</evidence>
<dbReference type="InterPro" id="IPR021786">
    <property type="entry name" value="Cdc5p/Cef1_C"/>
</dbReference>
<feature type="region of interest" description="Disordered" evidence="9">
    <location>
        <begin position="440"/>
        <end position="463"/>
    </location>
</feature>
<keyword evidence="3" id="KW-0747">Spliceosome</keyword>
<keyword evidence="13" id="KW-1185">Reference proteome</keyword>
<proteinExistence type="inferred from homology"/>
<comment type="similarity">
    <text evidence="1">Belongs to the CEF1 family.</text>
</comment>
<keyword evidence="8" id="KW-0175">Coiled coil</keyword>
<keyword evidence="6" id="KW-0508">mRNA splicing</keyword>